<organism evidence="1">
    <name type="scientific">Prunus dulcis</name>
    <name type="common">Almond</name>
    <name type="synonym">Amygdalus dulcis</name>
    <dbReference type="NCBI Taxonomy" id="3755"/>
    <lineage>
        <taxon>Eukaryota</taxon>
        <taxon>Viridiplantae</taxon>
        <taxon>Streptophyta</taxon>
        <taxon>Embryophyta</taxon>
        <taxon>Tracheophyta</taxon>
        <taxon>Spermatophyta</taxon>
        <taxon>Magnoliopsida</taxon>
        <taxon>eudicotyledons</taxon>
        <taxon>Gunneridae</taxon>
        <taxon>Pentapetalae</taxon>
        <taxon>rosids</taxon>
        <taxon>fabids</taxon>
        <taxon>Rosales</taxon>
        <taxon>Rosaceae</taxon>
        <taxon>Amygdaloideae</taxon>
        <taxon>Amygdaleae</taxon>
        <taxon>Prunus</taxon>
    </lineage>
</organism>
<dbReference type="AlphaFoldDB" id="A0A4Y1RTZ6"/>
<gene>
    <name evidence="1" type="ORF">Prudu_019259</name>
</gene>
<protein>
    <submittedName>
        <fullName evidence="1">Uncharacterized protein</fullName>
    </submittedName>
</protein>
<reference evidence="1" key="1">
    <citation type="journal article" date="2019" name="Science">
        <title>Mutation of a bHLH transcription factor allowed almond domestication.</title>
        <authorList>
            <person name="Sanchez-Perez R."/>
            <person name="Pavan S."/>
            <person name="Mazzeo R."/>
            <person name="Moldovan C."/>
            <person name="Aiese Cigliano R."/>
            <person name="Del Cueto J."/>
            <person name="Ricciardi F."/>
            <person name="Lotti C."/>
            <person name="Ricciardi L."/>
            <person name="Dicenta F."/>
            <person name="Lopez-Marques R.L."/>
            <person name="Lindberg Moller B."/>
        </authorList>
    </citation>
    <scope>NUCLEOTIDE SEQUENCE</scope>
</reference>
<evidence type="ECO:0000313" key="1">
    <source>
        <dbReference type="EMBL" id="BBH07348.1"/>
    </source>
</evidence>
<accession>A0A4Y1RTZ6</accession>
<feature type="non-terminal residue" evidence="1">
    <location>
        <position position="1"/>
    </location>
</feature>
<proteinExistence type="predicted"/>
<sequence length="132" mass="15049">PDPNSALEFEPALLDFYRKIRQSLPCNLFKPKISPVKTSKYLYKQLPVFVNKLSSSTVFQLRSNIRAATKKYTKELIFLQDKTPTLRRGSEDRRRPGGGFLCTSTAWGRKTFENISVTQSQPKPQTGRIQGP</sequence>
<name>A0A4Y1RTZ6_PRUDU</name>
<dbReference type="EMBL" id="AP019303">
    <property type="protein sequence ID" value="BBH07348.1"/>
    <property type="molecule type" value="Genomic_DNA"/>
</dbReference>